<feature type="domain" description="Type I restriction modification DNA specificity" evidence="4">
    <location>
        <begin position="2"/>
        <end position="184"/>
    </location>
</feature>
<reference evidence="5 6" key="1">
    <citation type="submission" date="2019-12" db="EMBL/GenBank/DDBJ databases">
        <authorList>
            <person name="Huq M.A."/>
        </authorList>
    </citation>
    <scope>NUCLEOTIDE SEQUENCE [LARGE SCALE GENOMIC DNA]</scope>
    <source>
        <strain evidence="5 6">MAH-25</strain>
    </source>
</reference>
<evidence type="ECO:0000313" key="6">
    <source>
        <dbReference type="Proteomes" id="UP000469385"/>
    </source>
</evidence>
<evidence type="ECO:0000259" key="4">
    <source>
        <dbReference type="Pfam" id="PF01420"/>
    </source>
</evidence>
<dbReference type="Proteomes" id="UP000469385">
    <property type="component" value="Unassembled WGS sequence"/>
</dbReference>
<dbReference type="CDD" id="cd17278">
    <property type="entry name" value="RMtype1_S_LdeBORF1052P-TRD2-CR2"/>
    <property type="match status" value="1"/>
</dbReference>
<comment type="caution">
    <text evidence="5">The sequence shown here is derived from an EMBL/GenBank/DDBJ whole genome shotgun (WGS) entry which is preliminary data.</text>
</comment>
<comment type="similarity">
    <text evidence="1">Belongs to the type-I restriction system S methylase family.</text>
</comment>
<organism evidence="5 6">
    <name type="scientific">Ramlibacter pinisoli</name>
    <dbReference type="NCBI Taxonomy" id="2682844"/>
    <lineage>
        <taxon>Bacteria</taxon>
        <taxon>Pseudomonadati</taxon>
        <taxon>Pseudomonadota</taxon>
        <taxon>Betaproteobacteria</taxon>
        <taxon>Burkholderiales</taxon>
        <taxon>Comamonadaceae</taxon>
        <taxon>Ramlibacter</taxon>
    </lineage>
</organism>
<dbReference type="InterPro" id="IPR052021">
    <property type="entry name" value="Type-I_RS_S_subunit"/>
</dbReference>
<dbReference type="RefSeq" id="WP_157396158.1">
    <property type="nucleotide sequence ID" value="NZ_WSEL01000002.1"/>
</dbReference>
<keyword evidence="6" id="KW-1185">Reference proteome</keyword>
<evidence type="ECO:0000313" key="5">
    <source>
        <dbReference type="EMBL" id="MVQ28032.1"/>
    </source>
</evidence>
<dbReference type="InterPro" id="IPR044946">
    <property type="entry name" value="Restrct_endonuc_typeI_TRD_sf"/>
</dbReference>
<dbReference type="CDD" id="cd16961">
    <property type="entry name" value="RMtype1_S_TRD-CR_like"/>
    <property type="match status" value="1"/>
</dbReference>
<dbReference type="PANTHER" id="PTHR30408:SF13">
    <property type="entry name" value="TYPE I RESTRICTION ENZYME HINDI SPECIFICITY SUBUNIT"/>
    <property type="match status" value="1"/>
</dbReference>
<keyword evidence="2" id="KW-0680">Restriction system</keyword>
<dbReference type="Gene3D" id="3.90.220.20">
    <property type="entry name" value="DNA methylase specificity domains"/>
    <property type="match status" value="2"/>
</dbReference>
<keyword evidence="3" id="KW-0238">DNA-binding</keyword>
<evidence type="ECO:0000256" key="3">
    <source>
        <dbReference type="ARBA" id="ARBA00023125"/>
    </source>
</evidence>
<dbReference type="SUPFAM" id="SSF116734">
    <property type="entry name" value="DNA methylase specificity domain"/>
    <property type="match status" value="2"/>
</dbReference>
<dbReference type="EMBL" id="WSEL01000002">
    <property type="protein sequence ID" value="MVQ28032.1"/>
    <property type="molecule type" value="Genomic_DNA"/>
</dbReference>
<dbReference type="Pfam" id="PF01420">
    <property type="entry name" value="Methylase_S"/>
    <property type="match status" value="1"/>
</dbReference>
<accession>A0A6N8IMX5</accession>
<dbReference type="AlphaFoldDB" id="A0A6N8IMX5"/>
<proteinExistence type="inferred from homology"/>
<sequence>MTWLEGQIGDFADIKHGFAFKGEHFSDEGQRIVLTPGHCFEGGGFRPRGDKEKFYDGPVPDGYLLSRGDTLVVMTDLVSAAPVLGASFRIPEDDRYLHNQRLGLVSITRPGLIDERFLYHLFNTYVYRAQVRGSASGATVRHTSPGRIKACRVRYPDTLREQARIAEFADSYDDLIENNRRRIALLAEAARLLYREWFVHLRFPGHEHAAIADGLPQGWCIRALSSLCPSGDGIQTGPFGSQLHQSDYSDDGVPVIMPKDIAGSRLKTDGFARIPEDLAARLSRHRMEVGDTVYGRRGDIGRRAYIGVRQRGWLCGTGSLRIRPNSNEIVPRYLFDTLGSPATSGFIANQAKGSTMPNLSAGALQRVPVLCPPQRIQELYAAEAEPIAELIEVLSELCQQLAKARDLLLPRLMSGEIAV</sequence>
<evidence type="ECO:0000256" key="1">
    <source>
        <dbReference type="ARBA" id="ARBA00010923"/>
    </source>
</evidence>
<dbReference type="InterPro" id="IPR000055">
    <property type="entry name" value="Restrct_endonuc_typeI_TRD"/>
</dbReference>
<dbReference type="GO" id="GO:0003677">
    <property type="term" value="F:DNA binding"/>
    <property type="evidence" value="ECO:0007669"/>
    <property type="project" value="UniProtKB-KW"/>
</dbReference>
<gene>
    <name evidence="5" type="ORF">GON04_01120</name>
</gene>
<dbReference type="PANTHER" id="PTHR30408">
    <property type="entry name" value="TYPE-1 RESTRICTION ENZYME ECOKI SPECIFICITY PROTEIN"/>
    <property type="match status" value="1"/>
</dbReference>
<protein>
    <recommendedName>
        <fullName evidence="4">Type I restriction modification DNA specificity domain-containing protein</fullName>
    </recommendedName>
</protein>
<evidence type="ECO:0000256" key="2">
    <source>
        <dbReference type="ARBA" id="ARBA00022747"/>
    </source>
</evidence>
<name>A0A6N8IMX5_9BURK</name>
<dbReference type="GO" id="GO:0009307">
    <property type="term" value="P:DNA restriction-modification system"/>
    <property type="evidence" value="ECO:0007669"/>
    <property type="project" value="UniProtKB-KW"/>
</dbReference>